<dbReference type="AlphaFoldDB" id="A0A9X3EUQ9"/>
<evidence type="ECO:0000313" key="3">
    <source>
        <dbReference type="Proteomes" id="UP001150924"/>
    </source>
</evidence>
<comment type="caution">
    <text evidence="2">The sequence shown here is derived from an EMBL/GenBank/DDBJ whole genome shotgun (WGS) entry which is preliminary data.</text>
</comment>
<proteinExistence type="predicted"/>
<protein>
    <recommendedName>
        <fullName evidence="4">Gingipain domain-containing protein</fullName>
    </recommendedName>
</protein>
<keyword evidence="3" id="KW-1185">Reference proteome</keyword>
<organism evidence="2 3">
    <name type="scientific">Nannocystis pusilla</name>
    <dbReference type="NCBI Taxonomy" id="889268"/>
    <lineage>
        <taxon>Bacteria</taxon>
        <taxon>Pseudomonadati</taxon>
        <taxon>Myxococcota</taxon>
        <taxon>Polyangia</taxon>
        <taxon>Nannocystales</taxon>
        <taxon>Nannocystaceae</taxon>
        <taxon>Nannocystis</taxon>
    </lineage>
</organism>
<dbReference type="RefSeq" id="WP_267772313.1">
    <property type="nucleotide sequence ID" value="NZ_JAPNKE010000002.1"/>
</dbReference>
<sequence>MPYYLLLVASPEELPFFVQYQLDVQYAVGRLHFDEVAEYAAYARSVVAAETGGLQLARELAMFAVSNPDDPATQLSSKHLVAPLADLLAPHAPDWVIRRHEGEAASKATLARLLGGDATPALLFTASHGAGFSRGDPRQRAHQGALICQDWPGPAQWREPLPQDFYFAGDDLRADARPHGLVMFNFACYGAGTPMYDDYGQRAASSARTPIADAAFLAALPRRLLAHPNGGALATIGHVERAWGCSFLWPGSGKKTGSSAQLAVFEGAMRELLRGARVGAALECFNERYAELASDLSGELEEIGYGRQYDPRELADMWTANNDARAFAIVGDPAVRLPLAPAGEPARRVPLPAIAVDSPRTKAAQEFTGSDAAPAPIDESQSAVKTLRDALEQAACSLGDLEVRTFVTADSKAIVTAGREQLPAQAELRIVTRIGPGGDVDNLVPGDGKGSTPSS</sequence>
<gene>
    <name evidence="2" type="ORF">OV079_29590</name>
</gene>
<reference evidence="2" key="1">
    <citation type="submission" date="2022-11" db="EMBL/GenBank/DDBJ databases">
        <title>Minimal conservation of predation-associated metabolite biosynthetic gene clusters underscores biosynthetic potential of Myxococcota including descriptions for ten novel species: Archangium lansinium sp. nov., Myxococcus landrumus sp. nov., Nannocystis bai.</title>
        <authorList>
            <person name="Ahearne A."/>
            <person name="Stevens C."/>
            <person name="Phillips K."/>
        </authorList>
    </citation>
    <scope>NUCLEOTIDE SEQUENCE</scope>
    <source>
        <strain evidence="2">Na p29</strain>
    </source>
</reference>
<dbReference type="Proteomes" id="UP001150924">
    <property type="component" value="Unassembled WGS sequence"/>
</dbReference>
<feature type="region of interest" description="Disordered" evidence="1">
    <location>
        <begin position="435"/>
        <end position="455"/>
    </location>
</feature>
<name>A0A9X3EUQ9_9BACT</name>
<dbReference type="EMBL" id="JAPNKE010000002">
    <property type="protein sequence ID" value="MCY1009645.1"/>
    <property type="molecule type" value="Genomic_DNA"/>
</dbReference>
<evidence type="ECO:0000256" key="1">
    <source>
        <dbReference type="SAM" id="MobiDB-lite"/>
    </source>
</evidence>
<evidence type="ECO:0000313" key="2">
    <source>
        <dbReference type="EMBL" id="MCY1009645.1"/>
    </source>
</evidence>
<accession>A0A9X3EUQ9</accession>
<evidence type="ECO:0008006" key="4">
    <source>
        <dbReference type="Google" id="ProtNLM"/>
    </source>
</evidence>